<accession>A0A396IA35</accession>
<proteinExistence type="predicted"/>
<name>A0A396IA35_MEDTR</name>
<dbReference type="AlphaFoldDB" id="A0A396IA35"/>
<dbReference type="Proteomes" id="UP000265566">
    <property type="component" value="Chromosome 4"/>
</dbReference>
<dbReference type="EMBL" id="PSQE01000004">
    <property type="protein sequence ID" value="RHN62479.1"/>
    <property type="molecule type" value="Genomic_DNA"/>
</dbReference>
<sequence length="46" mass="5710">MNERKMMTILYFNFFFRNDYGSGSNFFIRNDCVDEDEDEEEDGRRR</sequence>
<comment type="caution">
    <text evidence="1">The sequence shown here is derived from an EMBL/GenBank/DDBJ whole genome shotgun (WGS) entry which is preliminary data.</text>
</comment>
<evidence type="ECO:0000313" key="1">
    <source>
        <dbReference type="EMBL" id="RHN62479.1"/>
    </source>
</evidence>
<evidence type="ECO:0000313" key="2">
    <source>
        <dbReference type="Proteomes" id="UP000265566"/>
    </source>
</evidence>
<protein>
    <submittedName>
        <fullName evidence="1">Uncharacterized protein</fullName>
    </submittedName>
</protein>
<reference evidence="2" key="1">
    <citation type="journal article" date="2018" name="Nat. Plants">
        <title>Whole-genome landscape of Medicago truncatula symbiotic genes.</title>
        <authorList>
            <person name="Pecrix Y."/>
            <person name="Staton S.E."/>
            <person name="Sallet E."/>
            <person name="Lelandais-Briere C."/>
            <person name="Moreau S."/>
            <person name="Carrere S."/>
            <person name="Blein T."/>
            <person name="Jardinaud M.F."/>
            <person name="Latrasse D."/>
            <person name="Zouine M."/>
            <person name="Zahm M."/>
            <person name="Kreplak J."/>
            <person name="Mayjonade B."/>
            <person name="Satge C."/>
            <person name="Perez M."/>
            <person name="Cauet S."/>
            <person name="Marande W."/>
            <person name="Chantry-Darmon C."/>
            <person name="Lopez-Roques C."/>
            <person name="Bouchez O."/>
            <person name="Berard A."/>
            <person name="Debelle F."/>
            <person name="Munos S."/>
            <person name="Bendahmane A."/>
            <person name="Berges H."/>
            <person name="Niebel A."/>
            <person name="Buitink J."/>
            <person name="Frugier F."/>
            <person name="Benhamed M."/>
            <person name="Crespi M."/>
            <person name="Gouzy J."/>
            <person name="Gamas P."/>
        </authorList>
    </citation>
    <scope>NUCLEOTIDE SEQUENCE [LARGE SCALE GENOMIC DNA]</scope>
    <source>
        <strain evidence="2">cv. Jemalong A17</strain>
    </source>
</reference>
<dbReference type="Gramene" id="rna25059">
    <property type="protein sequence ID" value="RHN62479.1"/>
    <property type="gene ID" value="gene25059"/>
</dbReference>
<organism evidence="1 2">
    <name type="scientific">Medicago truncatula</name>
    <name type="common">Barrel medic</name>
    <name type="synonym">Medicago tribuloides</name>
    <dbReference type="NCBI Taxonomy" id="3880"/>
    <lineage>
        <taxon>Eukaryota</taxon>
        <taxon>Viridiplantae</taxon>
        <taxon>Streptophyta</taxon>
        <taxon>Embryophyta</taxon>
        <taxon>Tracheophyta</taxon>
        <taxon>Spermatophyta</taxon>
        <taxon>Magnoliopsida</taxon>
        <taxon>eudicotyledons</taxon>
        <taxon>Gunneridae</taxon>
        <taxon>Pentapetalae</taxon>
        <taxon>rosids</taxon>
        <taxon>fabids</taxon>
        <taxon>Fabales</taxon>
        <taxon>Fabaceae</taxon>
        <taxon>Papilionoideae</taxon>
        <taxon>50 kb inversion clade</taxon>
        <taxon>NPAAA clade</taxon>
        <taxon>Hologalegina</taxon>
        <taxon>IRL clade</taxon>
        <taxon>Trifolieae</taxon>
        <taxon>Medicago</taxon>
    </lineage>
</organism>
<gene>
    <name evidence="1" type="ORF">MtrunA17_Chr4g0047851</name>
</gene>